<evidence type="ECO:0000313" key="1">
    <source>
        <dbReference type="EMBL" id="UOD33633.1"/>
    </source>
</evidence>
<dbReference type="Gene3D" id="2.180.10.10">
    <property type="entry name" value="RHS repeat-associated core"/>
    <property type="match status" value="1"/>
</dbReference>
<keyword evidence="2" id="KW-1185">Reference proteome</keyword>
<evidence type="ECO:0000313" key="2">
    <source>
        <dbReference type="Proteomes" id="UP000831532"/>
    </source>
</evidence>
<sequence>MTPDPLGLAGGPNPYAYVDNPLSSIDPFGLMDECSDAIPRAKSKEFDPVQERDADGNEIYYRTMQRKHFDRMEAEGVIATGETGLSPSALYAQTYDGVTVRIAVKPGTAAKFQKIAHVADDKVTYPHWPGVPTVRGIYKWNLRKTVLKLEGAEYPHINDGKGVMNTLVGKGAGLKILNENIVSYTEVSYQPPRPKNKKKRR</sequence>
<protein>
    <recommendedName>
        <fullName evidence="3">Type IV secretion protein Rhs</fullName>
    </recommendedName>
</protein>
<dbReference type="Proteomes" id="UP000831532">
    <property type="component" value="Chromosome"/>
</dbReference>
<gene>
    <name evidence="1" type="ORF">INH39_30810</name>
</gene>
<reference evidence="1 2" key="1">
    <citation type="submission" date="2020-10" db="EMBL/GenBank/DDBJ databases">
        <title>Genome analysis of Massilia species.</title>
        <authorList>
            <person name="Jung D.-H."/>
        </authorList>
    </citation>
    <scope>NUCLEOTIDE SEQUENCE [LARGE SCALE GENOMIC DNA]</scope>
    <source>
        <strain evidence="2">sipir</strain>
    </source>
</reference>
<accession>A0ABY4AFQ9</accession>
<dbReference type="EMBL" id="CP063361">
    <property type="protein sequence ID" value="UOD33633.1"/>
    <property type="molecule type" value="Genomic_DNA"/>
</dbReference>
<name>A0ABY4AFQ9_9BURK</name>
<proteinExistence type="predicted"/>
<organism evidence="1 2">
    <name type="scientific">Massilia violaceinigra</name>
    <dbReference type="NCBI Taxonomy" id="2045208"/>
    <lineage>
        <taxon>Bacteria</taxon>
        <taxon>Pseudomonadati</taxon>
        <taxon>Pseudomonadota</taxon>
        <taxon>Betaproteobacteria</taxon>
        <taxon>Burkholderiales</taxon>
        <taxon>Oxalobacteraceae</taxon>
        <taxon>Telluria group</taxon>
        <taxon>Massilia</taxon>
    </lineage>
</organism>
<evidence type="ECO:0008006" key="3">
    <source>
        <dbReference type="Google" id="ProtNLM"/>
    </source>
</evidence>